<proteinExistence type="predicted"/>
<organism evidence="6 7">
    <name type="scientific">Hominiventricola filiformis</name>
    <dbReference type="NCBI Taxonomy" id="2885352"/>
    <lineage>
        <taxon>Bacteria</taxon>
        <taxon>Bacillati</taxon>
        <taxon>Bacillota</taxon>
        <taxon>Clostridia</taxon>
        <taxon>Lachnospirales</taxon>
        <taxon>Lachnospiraceae</taxon>
        <taxon>Hominiventricola</taxon>
    </lineage>
</organism>
<keyword evidence="2" id="KW-0479">Metal-binding</keyword>
<comment type="cofactor">
    <cofactor evidence="1">
        <name>Zn(2+)</name>
        <dbReference type="ChEBI" id="CHEBI:29105"/>
    </cofactor>
</comment>
<evidence type="ECO:0000256" key="4">
    <source>
        <dbReference type="ARBA" id="ARBA00022833"/>
    </source>
</evidence>
<evidence type="ECO:0000256" key="2">
    <source>
        <dbReference type="ARBA" id="ARBA00022723"/>
    </source>
</evidence>
<dbReference type="InterPro" id="IPR036866">
    <property type="entry name" value="RibonucZ/Hydroxyglut_hydro"/>
</dbReference>
<dbReference type="InterPro" id="IPR051453">
    <property type="entry name" value="MBL_Glyoxalase_II"/>
</dbReference>
<name>A0AAE3A6E4_9FIRM</name>
<dbReference type="InterPro" id="IPR001279">
    <property type="entry name" value="Metallo-B-lactamas"/>
</dbReference>
<keyword evidence="4" id="KW-0862">Zinc</keyword>
<dbReference type="GO" id="GO:0016787">
    <property type="term" value="F:hydrolase activity"/>
    <property type="evidence" value="ECO:0007669"/>
    <property type="project" value="UniProtKB-KW"/>
</dbReference>
<dbReference type="PANTHER" id="PTHR46233:SF3">
    <property type="entry name" value="HYDROXYACYLGLUTATHIONE HYDROLASE GLOC"/>
    <property type="match status" value="1"/>
</dbReference>
<gene>
    <name evidence="6" type="ORF">LKD36_11675</name>
</gene>
<accession>A0AAE3A6E4</accession>
<dbReference type="Proteomes" id="UP001198220">
    <property type="component" value="Unassembled WGS sequence"/>
</dbReference>
<dbReference type="Pfam" id="PF00753">
    <property type="entry name" value="Lactamase_B"/>
    <property type="match status" value="1"/>
</dbReference>
<evidence type="ECO:0000313" key="7">
    <source>
        <dbReference type="Proteomes" id="UP001198220"/>
    </source>
</evidence>
<evidence type="ECO:0000259" key="5">
    <source>
        <dbReference type="SMART" id="SM00849"/>
    </source>
</evidence>
<dbReference type="SUPFAM" id="SSF56281">
    <property type="entry name" value="Metallo-hydrolase/oxidoreductase"/>
    <property type="match status" value="1"/>
</dbReference>
<reference evidence="6 7" key="1">
    <citation type="submission" date="2021-10" db="EMBL/GenBank/DDBJ databases">
        <title>Anaerobic single-cell dispensing facilitates the cultivation of human gut bacteria.</title>
        <authorList>
            <person name="Afrizal A."/>
        </authorList>
    </citation>
    <scope>NUCLEOTIDE SEQUENCE [LARGE SCALE GENOMIC DNA]</scope>
    <source>
        <strain evidence="6 7">CLA-AA-H276</strain>
    </source>
</reference>
<dbReference type="EMBL" id="JAJEPS010000011">
    <property type="protein sequence ID" value="MCC2126826.1"/>
    <property type="molecule type" value="Genomic_DNA"/>
</dbReference>
<keyword evidence="7" id="KW-1185">Reference proteome</keyword>
<dbReference type="AlphaFoldDB" id="A0AAE3A6E4"/>
<sequence length="210" mass="22782">MSRVRVSSVTVGQLAVNCWFLINEDTKEALVFDPGDQADKIVQYASEQGVKITAALLTHGHIDHMGGADALRNLTGAKVYALREEEDLLLDAKQNLSVYIARKVVTFAPDEFVHDGQELELAGVKLEVFHTPGHTPGGASYYCAEAGCVFSGDTLFQGSVGRTDFPGGSMSAIVRSVKEKLFLLPDDTRVCPGHGDETSIGYEKKYNPFV</sequence>
<dbReference type="RefSeq" id="WP_118770796.1">
    <property type="nucleotide sequence ID" value="NZ_JAJEPS010000011.1"/>
</dbReference>
<evidence type="ECO:0000256" key="1">
    <source>
        <dbReference type="ARBA" id="ARBA00001947"/>
    </source>
</evidence>
<comment type="caution">
    <text evidence="6">The sequence shown here is derived from an EMBL/GenBank/DDBJ whole genome shotgun (WGS) entry which is preliminary data.</text>
</comment>
<dbReference type="Gene3D" id="3.60.15.10">
    <property type="entry name" value="Ribonuclease Z/Hydroxyacylglutathione hydrolase-like"/>
    <property type="match status" value="1"/>
</dbReference>
<protein>
    <submittedName>
        <fullName evidence="6">MBL fold metallo-hydrolase</fullName>
    </submittedName>
</protein>
<dbReference type="SMART" id="SM00849">
    <property type="entry name" value="Lactamase_B"/>
    <property type="match status" value="1"/>
</dbReference>
<dbReference type="GO" id="GO:0046872">
    <property type="term" value="F:metal ion binding"/>
    <property type="evidence" value="ECO:0007669"/>
    <property type="project" value="UniProtKB-KW"/>
</dbReference>
<evidence type="ECO:0000256" key="3">
    <source>
        <dbReference type="ARBA" id="ARBA00022801"/>
    </source>
</evidence>
<feature type="domain" description="Metallo-beta-lactamase" evidence="5">
    <location>
        <begin position="15"/>
        <end position="194"/>
    </location>
</feature>
<evidence type="ECO:0000313" key="6">
    <source>
        <dbReference type="EMBL" id="MCC2126826.1"/>
    </source>
</evidence>
<dbReference type="CDD" id="cd06262">
    <property type="entry name" value="metallo-hydrolase-like_MBL-fold"/>
    <property type="match status" value="1"/>
</dbReference>
<keyword evidence="3" id="KW-0378">Hydrolase</keyword>
<dbReference type="PANTHER" id="PTHR46233">
    <property type="entry name" value="HYDROXYACYLGLUTATHIONE HYDROLASE GLOC"/>
    <property type="match status" value="1"/>
</dbReference>